<dbReference type="Proteomes" id="UP000190890">
    <property type="component" value="Unassembled WGS sequence"/>
</dbReference>
<organism evidence="1 2">
    <name type="scientific">Clostridium puniceum</name>
    <dbReference type="NCBI Taxonomy" id="29367"/>
    <lineage>
        <taxon>Bacteria</taxon>
        <taxon>Bacillati</taxon>
        <taxon>Bacillota</taxon>
        <taxon>Clostridia</taxon>
        <taxon>Eubacteriales</taxon>
        <taxon>Clostridiaceae</taxon>
        <taxon>Clostridium</taxon>
    </lineage>
</organism>
<accession>A0A1S8TGA8</accession>
<keyword evidence="2" id="KW-1185">Reference proteome</keyword>
<dbReference type="EMBL" id="LZZM01000163">
    <property type="protein sequence ID" value="OOM76840.1"/>
    <property type="molecule type" value="Genomic_DNA"/>
</dbReference>
<protein>
    <submittedName>
        <fullName evidence="1">Uncharacterized protein</fullName>
    </submittedName>
</protein>
<evidence type="ECO:0000313" key="2">
    <source>
        <dbReference type="Proteomes" id="UP000190890"/>
    </source>
</evidence>
<proteinExistence type="predicted"/>
<gene>
    <name evidence="1" type="ORF">CLPUN_25400</name>
</gene>
<comment type="caution">
    <text evidence="1">The sequence shown here is derived from an EMBL/GenBank/DDBJ whole genome shotgun (WGS) entry which is preliminary data.</text>
</comment>
<sequence>MFEPSAIIPALVTPLDEQGNLIEISLKKLLIILWKLEFMEYLF</sequence>
<dbReference type="AlphaFoldDB" id="A0A1S8TGA8"/>
<evidence type="ECO:0000313" key="1">
    <source>
        <dbReference type="EMBL" id="OOM76840.1"/>
    </source>
</evidence>
<reference evidence="1 2" key="1">
    <citation type="submission" date="2016-05" db="EMBL/GenBank/DDBJ databases">
        <title>Microbial solvent formation.</title>
        <authorList>
            <person name="Poehlein A."/>
            <person name="Montoya Solano J.D."/>
            <person name="Flitsch S."/>
            <person name="Krabben P."/>
            <person name="Duerre P."/>
            <person name="Daniel R."/>
        </authorList>
    </citation>
    <scope>NUCLEOTIDE SEQUENCE [LARGE SCALE GENOMIC DNA]</scope>
    <source>
        <strain evidence="1 2">DSM 2619</strain>
    </source>
</reference>
<name>A0A1S8TGA8_9CLOT</name>